<dbReference type="GO" id="GO:0005739">
    <property type="term" value="C:mitochondrion"/>
    <property type="evidence" value="ECO:0007669"/>
    <property type="project" value="UniProtKB-SubCell"/>
</dbReference>
<evidence type="ECO:0000313" key="12">
    <source>
        <dbReference type="Proteomes" id="UP000002605"/>
    </source>
</evidence>
<feature type="domain" description="Uracil-DNA glycosylase-like" evidence="9">
    <location>
        <begin position="186"/>
        <end position="367"/>
    </location>
</feature>
<evidence type="ECO:0000256" key="6">
    <source>
        <dbReference type="ARBA" id="ARBA00023242"/>
    </source>
</evidence>
<organism evidence="11 12">
    <name type="scientific">Candida dubliniensis (strain CD36 / ATCC MYA-646 / CBS 7987 / NCPF 3949 / NRRL Y-17841)</name>
    <name type="common">Yeast</name>
    <dbReference type="NCBI Taxonomy" id="573826"/>
    <lineage>
        <taxon>Eukaryota</taxon>
        <taxon>Fungi</taxon>
        <taxon>Dikarya</taxon>
        <taxon>Ascomycota</taxon>
        <taxon>Saccharomycotina</taxon>
        <taxon>Pichiomycetes</taxon>
        <taxon>Debaryomycetaceae</taxon>
        <taxon>Candida/Lodderomyces clade</taxon>
        <taxon>Candida</taxon>
    </lineage>
</organism>
<dbReference type="PANTHER" id="PTHR11264">
    <property type="entry name" value="URACIL-DNA GLYCOSYLASE"/>
    <property type="match status" value="1"/>
</dbReference>
<keyword evidence="2 7" id="KW-0227">DNA damage</keyword>
<dbReference type="EC" id="3.2.2.27" evidence="7"/>
<dbReference type="InterPro" id="IPR002043">
    <property type="entry name" value="UDG_fam1"/>
</dbReference>
<dbReference type="Proteomes" id="UP000002605">
    <property type="component" value="Chromosome 3"/>
</dbReference>
<dbReference type="eggNOG" id="KOG2994">
    <property type="taxonomic scope" value="Eukaryota"/>
</dbReference>
<dbReference type="SMART" id="SM00986">
    <property type="entry name" value="UDG"/>
    <property type="match status" value="1"/>
</dbReference>
<dbReference type="HAMAP" id="MF_00148">
    <property type="entry name" value="UDG"/>
    <property type="match status" value="1"/>
</dbReference>
<gene>
    <name evidence="7" type="primary">UNG1</name>
    <name evidence="10" type="ordered locus">Cd36_86370</name>
    <name evidence="11" type="ORF">CD36_86370</name>
</gene>
<evidence type="ECO:0000313" key="11">
    <source>
        <dbReference type="EMBL" id="CAX43133.1"/>
    </source>
</evidence>
<dbReference type="NCBIfam" id="NF003592">
    <property type="entry name" value="PRK05254.1-5"/>
    <property type="match status" value="1"/>
</dbReference>
<dbReference type="SUPFAM" id="SSF52141">
    <property type="entry name" value="Uracil-DNA glycosylase-like"/>
    <property type="match status" value="1"/>
</dbReference>
<evidence type="ECO:0000313" key="10">
    <source>
        <dbReference type="CGD" id="CAL0000164506"/>
    </source>
</evidence>
<evidence type="ECO:0000259" key="9">
    <source>
        <dbReference type="SMART" id="SM00986"/>
    </source>
</evidence>
<dbReference type="CDD" id="cd10027">
    <property type="entry name" value="UDG-F1-like"/>
    <property type="match status" value="1"/>
</dbReference>
<dbReference type="EMBL" id="FM992690">
    <property type="protein sequence ID" value="CAX43133.1"/>
    <property type="molecule type" value="Genomic_DNA"/>
</dbReference>
<dbReference type="CGD" id="CAL0000164506">
    <property type="gene designation" value="Cd36_86370"/>
</dbReference>
<evidence type="ECO:0000256" key="8">
    <source>
        <dbReference type="SAM" id="MobiDB-lite"/>
    </source>
</evidence>
<dbReference type="PANTHER" id="PTHR11264:SF0">
    <property type="entry name" value="URACIL-DNA GLYCOSYLASE"/>
    <property type="match status" value="1"/>
</dbReference>
<comment type="function">
    <text evidence="7">Excises uracil residues from the DNA which can arise as a result of misincorporation of dUMP residues by DNA polymerase or due to deamination of cytosine.</text>
</comment>
<dbReference type="GO" id="GO:0005634">
    <property type="term" value="C:nucleus"/>
    <property type="evidence" value="ECO:0007669"/>
    <property type="project" value="UniProtKB-SubCell"/>
</dbReference>
<dbReference type="HOGENOM" id="CLU_032162_2_2_1"/>
<comment type="subcellular location">
    <subcellularLocation>
        <location evidence="7">Mitochondrion</location>
    </subcellularLocation>
    <subcellularLocation>
        <location evidence="7">Nucleus</location>
    </subcellularLocation>
</comment>
<evidence type="ECO:0000256" key="5">
    <source>
        <dbReference type="ARBA" id="ARBA00023204"/>
    </source>
</evidence>
<keyword evidence="12" id="KW-1185">Reference proteome</keyword>
<name>B9WEM1_CANDC</name>
<evidence type="ECO:0000256" key="1">
    <source>
        <dbReference type="ARBA" id="ARBA00008184"/>
    </source>
</evidence>
<dbReference type="NCBIfam" id="NF003589">
    <property type="entry name" value="PRK05254.1-2"/>
    <property type="match status" value="1"/>
</dbReference>
<keyword evidence="11" id="KW-0326">Glycosidase</keyword>
<dbReference type="GO" id="GO:0004844">
    <property type="term" value="F:uracil DNA N-glycosylase activity"/>
    <property type="evidence" value="ECO:0007669"/>
    <property type="project" value="UniProtKB-UniRule"/>
</dbReference>
<comment type="similarity">
    <text evidence="1 7">Belongs to the uracil-DNA glycosylase (UDG) superfamily. UNG family.</text>
</comment>
<evidence type="ECO:0000256" key="4">
    <source>
        <dbReference type="ARBA" id="ARBA00023128"/>
    </source>
</evidence>
<evidence type="ECO:0000256" key="7">
    <source>
        <dbReference type="HAMAP-Rule" id="MF_03166"/>
    </source>
</evidence>
<dbReference type="VEuPathDB" id="FungiDB:CD36_86370"/>
<dbReference type="RefSeq" id="XP_002419538.1">
    <property type="nucleotide sequence ID" value="XM_002419493.1"/>
</dbReference>
<proteinExistence type="inferred from homology"/>
<sequence length="386" mass="44167">MLIKCSSQFARSSISNRKIIQTRKIHPIHQQMSKRVLITDFFRNKSDSNKKIKVSNRVRNEPLVPEGRTAMESAKEDGEPVENDQPVEKVQETTTSLIPSDKLPESGGYAEFCKEHHFDKIAWIKSLTTEQREILQLEINHLHVTWLAFLHKELTKPYFIALKKFLKSQSNKTIFPPSDKIYSWSHLTPLPNVKCLILGQDPYHNYNQAHGLAFSVLEPTRPPPSLLNIYKTLAIDYPQFQIPDYNKLSKEGKPGGGNLTKWAERGVLMLNAVLTVEAHKANSHANQGWELFTEQVIKVAIDYHSKNNKGFAIMAWGSPAQKRVAKYSKQLNDSNHFLVLRTVHPSPLSAHRGFFDSKVFLKCNEWLAKHKKDKIDWGIIDGNIVE</sequence>
<keyword evidence="4 7" id="KW-0496">Mitochondrion</keyword>
<dbReference type="NCBIfam" id="NF003588">
    <property type="entry name" value="PRK05254.1-1"/>
    <property type="match status" value="1"/>
</dbReference>
<protein>
    <recommendedName>
        <fullName evidence="7">Uracil-DNA glycosylase</fullName>
        <shortName evidence="7">UDG</shortName>
        <ecNumber evidence="7">3.2.2.27</ecNumber>
    </recommendedName>
</protein>
<accession>B9WEM1</accession>
<dbReference type="Gene3D" id="3.40.470.10">
    <property type="entry name" value="Uracil-DNA glycosylase-like domain"/>
    <property type="match status" value="1"/>
</dbReference>
<evidence type="ECO:0000256" key="3">
    <source>
        <dbReference type="ARBA" id="ARBA00022801"/>
    </source>
</evidence>
<dbReference type="InterPro" id="IPR005122">
    <property type="entry name" value="Uracil-DNA_glycosylase-like"/>
</dbReference>
<evidence type="ECO:0000256" key="2">
    <source>
        <dbReference type="ARBA" id="ARBA00022763"/>
    </source>
</evidence>
<dbReference type="GeneID" id="8046929"/>
<dbReference type="NCBIfam" id="TIGR00628">
    <property type="entry name" value="ung"/>
    <property type="match status" value="1"/>
</dbReference>
<dbReference type="OrthoDB" id="10031947at2759"/>
<dbReference type="AlphaFoldDB" id="B9WEM1"/>
<dbReference type="KEGG" id="cdu:CD36_86370"/>
<feature type="region of interest" description="Disordered" evidence="8">
    <location>
        <begin position="61"/>
        <end position="95"/>
    </location>
</feature>
<dbReference type="FunFam" id="3.40.470.10:FF:000007">
    <property type="entry name" value="Uracil-DNA glycosylase"/>
    <property type="match status" value="1"/>
</dbReference>
<dbReference type="InterPro" id="IPR036895">
    <property type="entry name" value="Uracil-DNA_glycosylase-like_sf"/>
</dbReference>
<comment type="catalytic activity">
    <reaction evidence="7">
        <text>Hydrolyzes single-stranded DNA or mismatched double-stranded DNA and polynucleotides, releasing free uracil.</text>
        <dbReference type="EC" id="3.2.2.27"/>
    </reaction>
</comment>
<dbReference type="Pfam" id="PF03167">
    <property type="entry name" value="UDG"/>
    <property type="match status" value="1"/>
</dbReference>
<dbReference type="SMART" id="SM00987">
    <property type="entry name" value="UreE_C"/>
    <property type="match status" value="1"/>
</dbReference>
<keyword evidence="3 7" id="KW-0378">Hydrolase</keyword>
<keyword evidence="6 7" id="KW-0539">Nucleus</keyword>
<keyword evidence="5 7" id="KW-0234">DNA repair</keyword>
<dbReference type="GO" id="GO:0097510">
    <property type="term" value="P:base-excision repair, AP site formation via deaminated base removal"/>
    <property type="evidence" value="ECO:0007669"/>
    <property type="project" value="TreeGrafter"/>
</dbReference>
<reference evidence="11 12" key="1">
    <citation type="journal article" date="2009" name="Genome Res.">
        <title>Comparative genomics of the fungal pathogens Candida dubliniensis and Candida albicans.</title>
        <authorList>
            <person name="Jackson A.P."/>
            <person name="Gamble J.A."/>
            <person name="Yeomans T."/>
            <person name="Moran G.P."/>
            <person name="Saunders D."/>
            <person name="Harris D."/>
            <person name="Aslett M."/>
            <person name="Barrell J.F."/>
            <person name="Butler G."/>
            <person name="Citiulo F."/>
            <person name="Coleman D.C."/>
            <person name="de Groot P.W.J."/>
            <person name="Goodwin T.J."/>
            <person name="Quail M.A."/>
            <person name="McQuillan J."/>
            <person name="Munro C.A."/>
            <person name="Pain A."/>
            <person name="Poulter R.T."/>
            <person name="Rajandream M.A."/>
            <person name="Renauld H."/>
            <person name="Spiering M.J."/>
            <person name="Tivey A."/>
            <person name="Gow N.A.R."/>
            <person name="Barrell B."/>
            <person name="Sullivan D.J."/>
            <person name="Berriman M."/>
        </authorList>
    </citation>
    <scope>NUCLEOTIDE SEQUENCE [LARGE SCALE GENOMIC DNA]</scope>
    <source>
        <strain evidence="12">CD36 / ATCC MYA-646 / CBS 7987 / NCPF 3949 / NRRL Y-17841</strain>
    </source>
</reference>
<feature type="active site" description="Proton acceptor" evidence="7">
    <location>
        <position position="201"/>
    </location>
</feature>